<evidence type="ECO:0000256" key="8">
    <source>
        <dbReference type="ARBA" id="ARBA00054958"/>
    </source>
</evidence>
<name>A0A7J6DCT3_9TELE</name>
<protein>
    <recommendedName>
        <fullName evidence="10">Tetraspanin</fullName>
    </recommendedName>
</protein>
<feature type="transmembrane region" description="Helical" evidence="10">
    <location>
        <begin position="222"/>
        <end position="244"/>
    </location>
</feature>
<dbReference type="SUPFAM" id="SSF48652">
    <property type="entry name" value="Tetraspanin"/>
    <property type="match status" value="1"/>
</dbReference>
<comment type="function">
    <text evidence="8">Structural component of specialized membrane microdomains known as tetraspanin-enriched microdomains (TERMs), which act as platforms for receptor clustering and signaling. Participates thereby in diverse biological functions such as cell signal transduction, adhesion, migration and protein trafficking. Regulates neuronal differentiation in response to NGF by facilitating NGF-mediated activation of NTRK1/TRKA receptor tyrosine kinase and subsequent downstream signaling pathways. Plays a role in the inhibition of TNFalpha-induced apoptosis. Mechanistically, inhibits the NF-kappa-B signaling pathway by blocking phosphorylation of CHUK. Also promotes the stability of the thiamine transporter 1/SLC19A2 in intestinal epithelial cells leading to an increase of thiamine uptake process.</text>
</comment>
<dbReference type="InterPro" id="IPR018499">
    <property type="entry name" value="Tetraspanin/Peripherin"/>
</dbReference>
<keyword evidence="5 10" id="KW-0472">Membrane</keyword>
<dbReference type="GO" id="GO:0005886">
    <property type="term" value="C:plasma membrane"/>
    <property type="evidence" value="ECO:0007669"/>
    <property type="project" value="TreeGrafter"/>
</dbReference>
<keyword evidence="9" id="KW-1015">Disulfide bond</keyword>
<comment type="subunit">
    <text evidence="7">Interacts with SLC19A2. Interacts with NTRK1/TRKA.</text>
</comment>
<feature type="disulfide bond" evidence="9">
    <location>
        <begin position="180"/>
        <end position="194"/>
    </location>
</feature>
<proteinExistence type="inferred from homology"/>
<evidence type="ECO:0000256" key="10">
    <source>
        <dbReference type="RuleBase" id="RU361218"/>
    </source>
</evidence>
<dbReference type="Gene3D" id="1.10.1450.10">
    <property type="entry name" value="Tetraspanin"/>
    <property type="match status" value="1"/>
</dbReference>
<dbReference type="PRINTS" id="PR00259">
    <property type="entry name" value="TMFOUR"/>
</dbReference>
<keyword evidence="6" id="KW-0325">Glycoprotein</keyword>
<evidence type="ECO:0000256" key="7">
    <source>
        <dbReference type="ARBA" id="ARBA00046464"/>
    </source>
</evidence>
<comment type="caution">
    <text evidence="11">The sequence shown here is derived from an EMBL/GenBank/DDBJ whole genome shotgun (WGS) entry which is preliminary data.</text>
</comment>
<dbReference type="InterPro" id="IPR000301">
    <property type="entry name" value="Tetraspanin_animals"/>
</dbReference>
<keyword evidence="12" id="KW-1185">Reference proteome</keyword>
<evidence type="ECO:0000313" key="12">
    <source>
        <dbReference type="Proteomes" id="UP000579812"/>
    </source>
</evidence>
<gene>
    <name evidence="11" type="ORF">G5714_004163</name>
</gene>
<evidence type="ECO:0000256" key="5">
    <source>
        <dbReference type="ARBA" id="ARBA00023136"/>
    </source>
</evidence>
<dbReference type="InterPro" id="IPR008952">
    <property type="entry name" value="Tetraspanin_EC2_sf"/>
</dbReference>
<dbReference type="Pfam" id="PF00335">
    <property type="entry name" value="Tetraspanin"/>
    <property type="match status" value="1"/>
</dbReference>
<dbReference type="GO" id="GO:0012505">
    <property type="term" value="C:endomembrane system"/>
    <property type="evidence" value="ECO:0007669"/>
    <property type="project" value="UniProtKB-SubCell"/>
</dbReference>
<evidence type="ECO:0000256" key="6">
    <source>
        <dbReference type="ARBA" id="ARBA00023180"/>
    </source>
</evidence>
<evidence type="ECO:0000256" key="4">
    <source>
        <dbReference type="ARBA" id="ARBA00022989"/>
    </source>
</evidence>
<feature type="transmembrane region" description="Helical" evidence="10">
    <location>
        <begin position="40"/>
        <end position="62"/>
    </location>
</feature>
<organism evidence="11 12">
    <name type="scientific">Onychostoma macrolepis</name>
    <dbReference type="NCBI Taxonomy" id="369639"/>
    <lineage>
        <taxon>Eukaryota</taxon>
        <taxon>Metazoa</taxon>
        <taxon>Chordata</taxon>
        <taxon>Craniata</taxon>
        <taxon>Vertebrata</taxon>
        <taxon>Euteleostomi</taxon>
        <taxon>Actinopterygii</taxon>
        <taxon>Neopterygii</taxon>
        <taxon>Teleostei</taxon>
        <taxon>Ostariophysi</taxon>
        <taxon>Cypriniformes</taxon>
        <taxon>Cyprinidae</taxon>
        <taxon>Acrossocheilinae</taxon>
        <taxon>Onychostoma</taxon>
    </lineage>
</organism>
<feature type="transmembrane region" description="Helical" evidence="10">
    <location>
        <begin position="114"/>
        <end position="138"/>
    </location>
</feature>
<dbReference type="PANTHER" id="PTHR19282">
    <property type="entry name" value="TETRASPANIN"/>
    <property type="match status" value="1"/>
</dbReference>
<dbReference type="AlphaFoldDB" id="A0A7J6DCT3"/>
<feature type="transmembrane region" description="Helical" evidence="10">
    <location>
        <begin position="82"/>
        <end position="102"/>
    </location>
</feature>
<sequence length="271" mass="29252">MGSDSCTDLFSSTARGKLVYSVDNVKSLFKMDGCAQICKCFLILFNTLFALVGFGLVALGMWLRFGAETRGFFDIDLNTPEFNIGVIVLVVTGVLMLVMAVIGHCGACNNSRSALGVSSGLLSILIIMQIAAGVMAFVRSAQVSDELVYFYDTIYAQYLNTRSPAQAIILELFHNTFHCCGVSETIEVFVRHTCPGGSFLKQISYSSCPGVIREVFNTKAPLVLGGFLGIAGVMMLVLVCSCVLQRYVSVSHKSPPPYILLGSTLSSVKMI</sequence>
<dbReference type="Proteomes" id="UP000579812">
    <property type="component" value="Unassembled WGS sequence"/>
</dbReference>
<evidence type="ECO:0000313" key="11">
    <source>
        <dbReference type="EMBL" id="KAF4116674.1"/>
    </source>
</evidence>
<comment type="similarity">
    <text evidence="2 10">Belongs to the tetraspanin (TM4SF) family.</text>
</comment>
<keyword evidence="3 10" id="KW-0812">Transmembrane</keyword>
<evidence type="ECO:0000256" key="3">
    <source>
        <dbReference type="ARBA" id="ARBA00022692"/>
    </source>
</evidence>
<dbReference type="PIRSF" id="PIRSF002419">
    <property type="entry name" value="Tetraspanin"/>
    <property type="match status" value="1"/>
</dbReference>
<dbReference type="PANTHER" id="PTHR19282:SF216">
    <property type="entry name" value="TETRASPANIN-1"/>
    <property type="match status" value="1"/>
</dbReference>
<dbReference type="EMBL" id="JAAMOB010000003">
    <property type="protein sequence ID" value="KAF4116674.1"/>
    <property type="molecule type" value="Genomic_DNA"/>
</dbReference>
<comment type="subcellular location">
    <subcellularLocation>
        <location evidence="1">Endomembrane system</location>
        <topology evidence="1">Multi-pass membrane protein</topology>
    </subcellularLocation>
    <subcellularLocation>
        <location evidence="10">Membrane</location>
        <topology evidence="10">Multi-pass membrane protein</topology>
    </subcellularLocation>
</comment>
<keyword evidence="4 10" id="KW-1133">Transmembrane helix</keyword>
<evidence type="ECO:0000256" key="9">
    <source>
        <dbReference type="PIRSR" id="PIRSR002419-1"/>
    </source>
</evidence>
<evidence type="ECO:0000256" key="1">
    <source>
        <dbReference type="ARBA" id="ARBA00004127"/>
    </source>
</evidence>
<evidence type="ECO:0000256" key="2">
    <source>
        <dbReference type="ARBA" id="ARBA00006840"/>
    </source>
</evidence>
<reference evidence="11 12" key="1">
    <citation type="submission" date="2020-04" db="EMBL/GenBank/DDBJ databases">
        <title>Chromosome-level genome assembly of a cyprinid fish Onychostoma macrolepis by integration of Nanopore Sequencing, Bionano and Hi-C technology.</title>
        <authorList>
            <person name="Wang D."/>
        </authorList>
    </citation>
    <scope>NUCLEOTIDE SEQUENCE [LARGE SCALE GENOMIC DNA]</scope>
    <source>
        <strain evidence="11">SWU-2019</strain>
        <tissue evidence="11">Muscle</tissue>
    </source>
</reference>
<accession>A0A7J6DCT3</accession>